<evidence type="ECO:0000256" key="8">
    <source>
        <dbReference type="ARBA" id="ARBA00049244"/>
    </source>
</evidence>
<dbReference type="InterPro" id="IPR010372">
    <property type="entry name" value="DNA_pol3_delta_N"/>
</dbReference>
<organism evidence="11 12">
    <name type="scientific">Protofrankia coriariae</name>
    <dbReference type="NCBI Taxonomy" id="1562887"/>
    <lineage>
        <taxon>Bacteria</taxon>
        <taxon>Bacillati</taxon>
        <taxon>Actinomycetota</taxon>
        <taxon>Actinomycetes</taxon>
        <taxon>Frankiales</taxon>
        <taxon>Frankiaceae</taxon>
        <taxon>Protofrankia</taxon>
    </lineage>
</organism>
<reference evidence="11 12" key="1">
    <citation type="submission" date="2014-12" db="EMBL/GenBank/DDBJ databases">
        <title>Frankia sp. BMG5.1 draft genome.</title>
        <authorList>
            <person name="Gtari M."/>
            <person name="Ghodhbane-Gtari F."/>
            <person name="Nouioui I."/>
            <person name="Ktari A."/>
            <person name="Hezbri K."/>
            <person name="Mimouni W."/>
            <person name="Sbissi I."/>
            <person name="Ayari A."/>
            <person name="Yamanaka T."/>
            <person name="Normand P."/>
            <person name="Tisa L.S."/>
            <person name="Boudabous A."/>
        </authorList>
    </citation>
    <scope>NUCLEOTIDE SEQUENCE [LARGE SCALE GENOMIC DNA]</scope>
    <source>
        <strain evidence="11 12">BMG5.1</strain>
    </source>
</reference>
<dbReference type="InterPro" id="IPR027417">
    <property type="entry name" value="P-loop_NTPase"/>
</dbReference>
<dbReference type="NCBIfam" id="TIGR01128">
    <property type="entry name" value="holA"/>
    <property type="match status" value="1"/>
</dbReference>
<keyword evidence="3" id="KW-0808">Transferase</keyword>
<keyword evidence="12" id="KW-1185">Reference proteome</keyword>
<evidence type="ECO:0000313" key="12">
    <source>
        <dbReference type="Proteomes" id="UP000035425"/>
    </source>
</evidence>
<evidence type="ECO:0000256" key="3">
    <source>
        <dbReference type="ARBA" id="ARBA00022679"/>
    </source>
</evidence>
<evidence type="ECO:0000256" key="6">
    <source>
        <dbReference type="ARBA" id="ARBA00022932"/>
    </source>
</evidence>
<dbReference type="SUPFAM" id="SSF52540">
    <property type="entry name" value="P-loop containing nucleoside triphosphate hydrolases"/>
    <property type="match status" value="1"/>
</dbReference>
<accession>A0ABR5F5N5</accession>
<evidence type="ECO:0000256" key="7">
    <source>
        <dbReference type="ARBA" id="ARBA00034754"/>
    </source>
</evidence>
<dbReference type="InterPro" id="IPR048466">
    <property type="entry name" value="DNA_pol3_delta-like_C"/>
</dbReference>
<evidence type="ECO:0000259" key="10">
    <source>
        <dbReference type="Pfam" id="PF21694"/>
    </source>
</evidence>
<dbReference type="Proteomes" id="UP000035425">
    <property type="component" value="Unassembled WGS sequence"/>
</dbReference>
<protein>
    <recommendedName>
        <fullName evidence="2">DNA polymerase III subunit delta</fullName>
        <ecNumber evidence="1">2.7.7.7</ecNumber>
    </recommendedName>
</protein>
<keyword evidence="4" id="KW-0548">Nucleotidyltransferase</keyword>
<dbReference type="Pfam" id="PF21694">
    <property type="entry name" value="DNA_pol3_delta_C"/>
    <property type="match status" value="1"/>
</dbReference>
<dbReference type="Gene3D" id="3.40.50.300">
    <property type="entry name" value="P-loop containing nucleotide triphosphate hydrolases"/>
    <property type="match status" value="1"/>
</dbReference>
<dbReference type="SUPFAM" id="SSF48019">
    <property type="entry name" value="post-AAA+ oligomerization domain-like"/>
    <property type="match status" value="1"/>
</dbReference>
<comment type="similarity">
    <text evidence="7">Belongs to the DNA polymerase HolA subunit family.</text>
</comment>
<evidence type="ECO:0000259" key="9">
    <source>
        <dbReference type="Pfam" id="PF06144"/>
    </source>
</evidence>
<dbReference type="PANTHER" id="PTHR34388:SF1">
    <property type="entry name" value="DNA POLYMERASE III SUBUNIT DELTA"/>
    <property type="match status" value="1"/>
</dbReference>
<dbReference type="InterPro" id="IPR005790">
    <property type="entry name" value="DNA_polIII_delta"/>
</dbReference>
<feature type="domain" description="DNA polymerase III delta N-terminal" evidence="9">
    <location>
        <begin position="17"/>
        <end position="120"/>
    </location>
</feature>
<dbReference type="PANTHER" id="PTHR34388">
    <property type="entry name" value="DNA POLYMERASE III SUBUNIT DELTA"/>
    <property type="match status" value="1"/>
</dbReference>
<name>A0ABR5F5N5_9ACTN</name>
<dbReference type="EMBL" id="JWIO01000009">
    <property type="protein sequence ID" value="KLL11962.1"/>
    <property type="molecule type" value="Genomic_DNA"/>
</dbReference>
<evidence type="ECO:0000256" key="1">
    <source>
        <dbReference type="ARBA" id="ARBA00012417"/>
    </source>
</evidence>
<dbReference type="Pfam" id="PF06144">
    <property type="entry name" value="DNA_pol3_delta"/>
    <property type="match status" value="1"/>
</dbReference>
<evidence type="ECO:0000256" key="4">
    <source>
        <dbReference type="ARBA" id="ARBA00022695"/>
    </source>
</evidence>
<dbReference type="Gene3D" id="1.20.272.10">
    <property type="match status" value="1"/>
</dbReference>
<evidence type="ECO:0000256" key="2">
    <source>
        <dbReference type="ARBA" id="ARBA00017703"/>
    </source>
</evidence>
<feature type="domain" description="DNA polymerase III delta subunit-like C-terminal" evidence="10">
    <location>
        <begin position="203"/>
        <end position="318"/>
    </location>
</feature>
<sequence length="331" mass="34604">MLASVPPTSAPPRLVLVSGDEELLVSRAVRDVIHAARRHDPQTEIVDRAPGEFTESDVVDLASVSMFGGLRVVVVRGAQELADDLREALLAYLARPLDDVVLVVVHSGVVRNRKLAEAMKSAGATVVTAARITRPRDRHDFVAAEVRRLGGQISAGAVKALVDAVGSDLRELAMVCDQMVADAGGTISEALVAGYRRGRAEATGFAVADAAIAGDLPEALTVLRQTLAGGVPPVLVVSAMTTGLRDLARVAAAGGGSTWELARSLGMPDWKVERSQRAARGWSDEGLAYAMRAVSAADAAVKGGAVDPVYGLERLVTQIVSARGRPAGARR</sequence>
<gene>
    <name evidence="11" type="ORF">FrCorBMG51_08135</name>
</gene>
<dbReference type="RefSeq" id="WP_047222450.1">
    <property type="nucleotide sequence ID" value="NZ_JWIO01000009.1"/>
</dbReference>
<keyword evidence="6" id="KW-0239">DNA-directed DNA polymerase</keyword>
<dbReference type="InterPro" id="IPR008921">
    <property type="entry name" value="DNA_pol3_clamp-load_cplx_C"/>
</dbReference>
<evidence type="ECO:0000313" key="11">
    <source>
        <dbReference type="EMBL" id="KLL11962.1"/>
    </source>
</evidence>
<evidence type="ECO:0000256" key="5">
    <source>
        <dbReference type="ARBA" id="ARBA00022705"/>
    </source>
</evidence>
<dbReference type="EC" id="2.7.7.7" evidence="1"/>
<comment type="caution">
    <text evidence="11">The sequence shown here is derived from an EMBL/GenBank/DDBJ whole genome shotgun (WGS) entry which is preliminary data.</text>
</comment>
<keyword evidence="5" id="KW-0235">DNA replication</keyword>
<proteinExistence type="inferred from homology"/>
<comment type="catalytic activity">
    <reaction evidence="8">
        <text>DNA(n) + a 2'-deoxyribonucleoside 5'-triphosphate = DNA(n+1) + diphosphate</text>
        <dbReference type="Rhea" id="RHEA:22508"/>
        <dbReference type="Rhea" id="RHEA-COMP:17339"/>
        <dbReference type="Rhea" id="RHEA-COMP:17340"/>
        <dbReference type="ChEBI" id="CHEBI:33019"/>
        <dbReference type="ChEBI" id="CHEBI:61560"/>
        <dbReference type="ChEBI" id="CHEBI:173112"/>
        <dbReference type="EC" id="2.7.7.7"/>
    </reaction>
</comment>